<dbReference type="RefSeq" id="WP_190118496.1">
    <property type="nucleotide sequence ID" value="NZ_BMVR01000011.1"/>
</dbReference>
<dbReference type="InterPro" id="IPR029016">
    <property type="entry name" value="GAF-like_dom_sf"/>
</dbReference>
<dbReference type="Pfam" id="PF13185">
    <property type="entry name" value="GAF_2"/>
    <property type="match status" value="1"/>
</dbReference>
<sequence length="288" mass="30450">MTRGDGYAEQAASAYERAAAARERAANAEEAALRHDAWALEPGQALHTEMAAALRKSAGCHRSSAELQEAFARRMTRWAQGHGAVRPRFMTGVAEACGTRSAALTLVDSGNSQLAVAASNEPARAAQELEFILGEGPTRDAVTHRGPVLASGSVIEERWPCYGPALIALGIREVAAVPLDTSLRRLGALAVFDPRPGLIGTRAFAEVVEALTRLVLLDPDADPDLYGGTDHRDVVQQAAGMVSVHVDCRVDDALALIKARAFTLAMPLESLARSIVSGDLKLTPEGPS</sequence>
<evidence type="ECO:0000259" key="1">
    <source>
        <dbReference type="Pfam" id="PF13185"/>
    </source>
</evidence>
<dbReference type="InterPro" id="IPR003018">
    <property type="entry name" value="GAF"/>
</dbReference>
<name>A0ABS0WYA5_9ACTN</name>
<protein>
    <submittedName>
        <fullName evidence="2">GAF domain-containing protein</fullName>
    </submittedName>
</protein>
<dbReference type="EMBL" id="JAEKOZ010000001">
    <property type="protein sequence ID" value="MBJ3805883.1"/>
    <property type="molecule type" value="Genomic_DNA"/>
</dbReference>
<reference evidence="2 3" key="1">
    <citation type="submission" date="2020-12" db="EMBL/GenBank/DDBJ databases">
        <title>Streptomyces typhae sp. nov., a novel endophytic actinomycete isolated from the root of cattail pollen (Typha angustifolia L.).</title>
        <authorList>
            <person name="Peng C."/>
            <person name="Liu C."/>
        </authorList>
    </citation>
    <scope>NUCLEOTIDE SEQUENCE [LARGE SCALE GENOMIC DNA]</scope>
    <source>
        <strain evidence="2 3">JCM 4753</strain>
    </source>
</reference>
<accession>A0ABS0WYA5</accession>
<comment type="caution">
    <text evidence="2">The sequence shown here is derived from an EMBL/GenBank/DDBJ whole genome shotgun (WGS) entry which is preliminary data.</text>
</comment>
<evidence type="ECO:0000313" key="2">
    <source>
        <dbReference type="EMBL" id="MBJ3805883.1"/>
    </source>
</evidence>
<proteinExistence type="predicted"/>
<dbReference type="Proteomes" id="UP000634780">
    <property type="component" value="Unassembled WGS sequence"/>
</dbReference>
<dbReference type="Gene3D" id="3.30.450.40">
    <property type="match status" value="1"/>
</dbReference>
<keyword evidence="3" id="KW-1185">Reference proteome</keyword>
<organism evidence="2 3">
    <name type="scientific">Streptomyces flavofungini</name>
    <dbReference type="NCBI Taxonomy" id="68200"/>
    <lineage>
        <taxon>Bacteria</taxon>
        <taxon>Bacillati</taxon>
        <taxon>Actinomycetota</taxon>
        <taxon>Actinomycetes</taxon>
        <taxon>Kitasatosporales</taxon>
        <taxon>Streptomycetaceae</taxon>
        <taxon>Streptomyces</taxon>
    </lineage>
</organism>
<feature type="domain" description="GAF" evidence="1">
    <location>
        <begin position="98"/>
        <end position="209"/>
    </location>
</feature>
<dbReference type="SUPFAM" id="SSF55781">
    <property type="entry name" value="GAF domain-like"/>
    <property type="match status" value="1"/>
</dbReference>
<gene>
    <name evidence="2" type="ORF">JGB26_01880</name>
</gene>
<evidence type="ECO:0000313" key="3">
    <source>
        <dbReference type="Proteomes" id="UP000634780"/>
    </source>
</evidence>